<reference evidence="3" key="1">
    <citation type="journal article" date="2017" name="Genome Biol.">
        <title>Comparative genomics reveals high biological diversity and specific adaptations in the industrially and medically important fungal genus Aspergillus.</title>
        <authorList>
            <person name="de Vries R.P."/>
            <person name="Riley R."/>
            <person name="Wiebenga A."/>
            <person name="Aguilar-Osorio G."/>
            <person name="Amillis S."/>
            <person name="Uchima C.A."/>
            <person name="Anderluh G."/>
            <person name="Asadollahi M."/>
            <person name="Askin M."/>
            <person name="Barry K."/>
            <person name="Battaglia E."/>
            <person name="Bayram O."/>
            <person name="Benocci T."/>
            <person name="Braus-Stromeyer S.A."/>
            <person name="Caldana C."/>
            <person name="Canovas D."/>
            <person name="Cerqueira G.C."/>
            <person name="Chen F."/>
            <person name="Chen W."/>
            <person name="Choi C."/>
            <person name="Clum A."/>
            <person name="Dos Santos R.A."/>
            <person name="Damasio A.R."/>
            <person name="Diallinas G."/>
            <person name="Emri T."/>
            <person name="Fekete E."/>
            <person name="Flipphi M."/>
            <person name="Freyberg S."/>
            <person name="Gallo A."/>
            <person name="Gournas C."/>
            <person name="Habgood R."/>
            <person name="Hainaut M."/>
            <person name="Harispe M.L."/>
            <person name="Henrissat B."/>
            <person name="Hilden K.S."/>
            <person name="Hope R."/>
            <person name="Hossain A."/>
            <person name="Karabika E."/>
            <person name="Karaffa L."/>
            <person name="Karanyi Z."/>
            <person name="Krasevec N."/>
            <person name="Kuo A."/>
            <person name="Kusch H."/>
            <person name="LaButti K."/>
            <person name="Lagendijk E.L."/>
            <person name="Lapidus A."/>
            <person name="Levasseur A."/>
            <person name="Lindquist E."/>
            <person name="Lipzen A."/>
            <person name="Logrieco A.F."/>
            <person name="MacCabe A."/>
            <person name="Maekelae M.R."/>
            <person name="Malavazi I."/>
            <person name="Melin P."/>
            <person name="Meyer V."/>
            <person name="Mielnichuk N."/>
            <person name="Miskei M."/>
            <person name="Molnar A.P."/>
            <person name="Mule G."/>
            <person name="Ngan C.Y."/>
            <person name="Orejas M."/>
            <person name="Orosz E."/>
            <person name="Ouedraogo J.P."/>
            <person name="Overkamp K.M."/>
            <person name="Park H.-S."/>
            <person name="Perrone G."/>
            <person name="Piumi F."/>
            <person name="Punt P.J."/>
            <person name="Ram A.F."/>
            <person name="Ramon A."/>
            <person name="Rauscher S."/>
            <person name="Record E."/>
            <person name="Riano-Pachon D.M."/>
            <person name="Robert V."/>
            <person name="Roehrig J."/>
            <person name="Ruller R."/>
            <person name="Salamov A."/>
            <person name="Salih N.S."/>
            <person name="Samson R.A."/>
            <person name="Sandor E."/>
            <person name="Sanguinetti M."/>
            <person name="Schuetze T."/>
            <person name="Sepcic K."/>
            <person name="Shelest E."/>
            <person name="Sherlock G."/>
            <person name="Sophianopoulou V."/>
            <person name="Squina F.M."/>
            <person name="Sun H."/>
            <person name="Susca A."/>
            <person name="Todd R.B."/>
            <person name="Tsang A."/>
            <person name="Unkles S.E."/>
            <person name="van de Wiele N."/>
            <person name="van Rossen-Uffink D."/>
            <person name="Oliveira J.V."/>
            <person name="Vesth T.C."/>
            <person name="Visser J."/>
            <person name="Yu J.-H."/>
            <person name="Zhou M."/>
            <person name="Andersen M.R."/>
            <person name="Archer D.B."/>
            <person name="Baker S.E."/>
            <person name="Benoit I."/>
            <person name="Brakhage A.A."/>
            <person name="Braus G.H."/>
            <person name="Fischer R."/>
            <person name="Frisvad J.C."/>
            <person name="Goldman G.H."/>
            <person name="Houbraken J."/>
            <person name="Oakley B."/>
            <person name="Pocsi I."/>
            <person name="Scazzocchio C."/>
            <person name="Seiboth B."/>
            <person name="vanKuyk P.A."/>
            <person name="Wortman J."/>
            <person name="Dyer P.S."/>
            <person name="Grigoriev I.V."/>
        </authorList>
    </citation>
    <scope>NUCLEOTIDE SEQUENCE [LARGE SCALE GENOMIC DNA]</scope>
    <source>
        <strain evidence="3">ATCC 16872 / CBS 172.66 / WB 5094</strain>
    </source>
</reference>
<keyword evidence="3" id="KW-1185">Reference proteome</keyword>
<evidence type="ECO:0000313" key="2">
    <source>
        <dbReference type="EMBL" id="OJJ95012.1"/>
    </source>
</evidence>
<dbReference type="RefSeq" id="XP_020051352.1">
    <property type="nucleotide sequence ID" value="XM_020202063.1"/>
</dbReference>
<sequence length="183" mass="20798">MAYESPKLTPEVFEARGDLCVQLTHRYIELSREVYRPEIRDSPITHRLGLVDFDLLRFLGLCVYVLRQSRNMDHRPSHLFLAQLEVVSVTWARFSPMYDEMRAERLRNVADTDSWVAEFGPEILPALERERLPGYCSSRLVILQDATVQRIVRGIVQHRSGRAMEGLSSGAGSSVATPSIPNA</sequence>
<gene>
    <name evidence="2" type="ORF">ASPACDRAFT_48115</name>
</gene>
<accession>A0A1L9WFQ8</accession>
<dbReference type="VEuPathDB" id="FungiDB:ASPACDRAFT_48115"/>
<feature type="compositionally biased region" description="Polar residues" evidence="1">
    <location>
        <begin position="170"/>
        <end position="183"/>
    </location>
</feature>
<evidence type="ECO:0000313" key="3">
    <source>
        <dbReference type="Proteomes" id="UP000184546"/>
    </source>
</evidence>
<dbReference type="AlphaFoldDB" id="A0A1L9WFQ8"/>
<dbReference type="OrthoDB" id="8062037at2759"/>
<organism evidence="2 3">
    <name type="scientific">Aspergillus aculeatus (strain ATCC 16872 / CBS 172.66 / WB 5094)</name>
    <dbReference type="NCBI Taxonomy" id="690307"/>
    <lineage>
        <taxon>Eukaryota</taxon>
        <taxon>Fungi</taxon>
        <taxon>Dikarya</taxon>
        <taxon>Ascomycota</taxon>
        <taxon>Pezizomycotina</taxon>
        <taxon>Eurotiomycetes</taxon>
        <taxon>Eurotiomycetidae</taxon>
        <taxon>Eurotiales</taxon>
        <taxon>Aspergillaceae</taxon>
        <taxon>Aspergillus</taxon>
        <taxon>Aspergillus subgen. Circumdati</taxon>
    </lineage>
</organism>
<protein>
    <submittedName>
        <fullName evidence="2">Uncharacterized protein</fullName>
    </submittedName>
</protein>
<dbReference type="EMBL" id="KV878991">
    <property type="protein sequence ID" value="OJJ95012.1"/>
    <property type="molecule type" value="Genomic_DNA"/>
</dbReference>
<dbReference type="GeneID" id="30975877"/>
<name>A0A1L9WFQ8_ASPA1</name>
<feature type="region of interest" description="Disordered" evidence="1">
    <location>
        <begin position="164"/>
        <end position="183"/>
    </location>
</feature>
<evidence type="ECO:0000256" key="1">
    <source>
        <dbReference type="SAM" id="MobiDB-lite"/>
    </source>
</evidence>
<dbReference type="Proteomes" id="UP000184546">
    <property type="component" value="Unassembled WGS sequence"/>
</dbReference>
<proteinExistence type="predicted"/>